<name>A0ACB7WQQ7_DIOAL</name>
<comment type="caution">
    <text evidence="1">The sequence shown here is derived from an EMBL/GenBank/DDBJ whole genome shotgun (WGS) entry which is preliminary data.</text>
</comment>
<sequence>MASILLKTLNGFGAITAPPKSSPLRPKSTRISPISWRNSYSRFGFSVHSCNPLFDAAFSVGFGDVSRGFLASNAVSSGGSGGDVGFPGWDDVFVIFQWYLMALDEHPVLTDVVTSALLTFIGDIICQLVIEQTSKLDLKRSLIFTTVGFVLVGPTLHFWYLSLSNLVTTTGASGAFLRVLLDQFLFTPVFIGVFLSLVVILEGRPSQVVPKLKQEWPSTLVANWQLWIPCQFLIFLFVPQQFQVLAANSVALVWNAILSFKAYKEVVVK</sequence>
<reference evidence="2" key="1">
    <citation type="journal article" date="2022" name="Nat. Commun.">
        <title>Chromosome evolution and the genetic basis of agronomically important traits in greater yam.</title>
        <authorList>
            <person name="Bredeson J.V."/>
            <person name="Lyons J.B."/>
            <person name="Oniyinde I.O."/>
            <person name="Okereke N.R."/>
            <person name="Kolade O."/>
            <person name="Nnabue I."/>
            <person name="Nwadili C.O."/>
            <person name="Hribova E."/>
            <person name="Parker M."/>
            <person name="Nwogha J."/>
            <person name="Shu S."/>
            <person name="Carlson J."/>
            <person name="Kariba R."/>
            <person name="Muthemba S."/>
            <person name="Knop K."/>
            <person name="Barton G.J."/>
            <person name="Sherwood A.V."/>
            <person name="Lopez-Montes A."/>
            <person name="Asiedu R."/>
            <person name="Jamnadass R."/>
            <person name="Muchugi A."/>
            <person name="Goodstein D."/>
            <person name="Egesi C.N."/>
            <person name="Featherston J."/>
            <person name="Asfaw A."/>
            <person name="Simpson G.G."/>
            <person name="Dolezel J."/>
            <person name="Hendre P.S."/>
            <person name="Van Deynze A."/>
            <person name="Kumar P.L."/>
            <person name="Obidiegwu J.E."/>
            <person name="Bhattacharjee R."/>
            <person name="Rokhsar D.S."/>
        </authorList>
    </citation>
    <scope>NUCLEOTIDE SEQUENCE [LARGE SCALE GENOMIC DNA]</scope>
    <source>
        <strain evidence="2">cv. TDa95/00328</strain>
    </source>
</reference>
<protein>
    <submittedName>
        <fullName evidence="1">Mpv17/PMP22 protein</fullName>
    </submittedName>
</protein>
<keyword evidence="2" id="KW-1185">Reference proteome</keyword>
<dbReference type="EMBL" id="CM037012">
    <property type="protein sequence ID" value="KAH7690871.1"/>
    <property type="molecule type" value="Genomic_DNA"/>
</dbReference>
<accession>A0ACB7WQQ7</accession>
<organism evidence="1 2">
    <name type="scientific">Dioscorea alata</name>
    <name type="common">Purple yam</name>
    <dbReference type="NCBI Taxonomy" id="55571"/>
    <lineage>
        <taxon>Eukaryota</taxon>
        <taxon>Viridiplantae</taxon>
        <taxon>Streptophyta</taxon>
        <taxon>Embryophyta</taxon>
        <taxon>Tracheophyta</taxon>
        <taxon>Spermatophyta</taxon>
        <taxon>Magnoliopsida</taxon>
        <taxon>Liliopsida</taxon>
        <taxon>Dioscoreales</taxon>
        <taxon>Dioscoreaceae</taxon>
        <taxon>Dioscorea</taxon>
    </lineage>
</organism>
<proteinExistence type="predicted"/>
<evidence type="ECO:0000313" key="1">
    <source>
        <dbReference type="EMBL" id="KAH7690871.1"/>
    </source>
</evidence>
<gene>
    <name evidence="1" type="ORF">IHE45_02G077900</name>
</gene>
<dbReference type="Proteomes" id="UP000827976">
    <property type="component" value="Chromosome 2"/>
</dbReference>
<evidence type="ECO:0000313" key="2">
    <source>
        <dbReference type="Proteomes" id="UP000827976"/>
    </source>
</evidence>